<keyword evidence="8" id="KW-0539">Nucleus</keyword>
<keyword evidence="6" id="KW-0269">Exonuclease</keyword>
<reference evidence="12" key="2">
    <citation type="submission" date="2020-11" db="EMBL/GenBank/DDBJ databases">
        <authorList>
            <consortium name="DOE Joint Genome Institute"/>
            <person name="Kuo A."/>
            <person name="Miyauchi S."/>
            <person name="Kiss E."/>
            <person name="Drula E."/>
            <person name="Kohler A."/>
            <person name="Sanchez-Garcia M."/>
            <person name="Andreopoulos B."/>
            <person name="Barry K.W."/>
            <person name="Bonito G."/>
            <person name="Buee M."/>
            <person name="Carver A."/>
            <person name="Chen C."/>
            <person name="Cichocki N."/>
            <person name="Clum A."/>
            <person name="Culley D."/>
            <person name="Crous P.W."/>
            <person name="Fauchery L."/>
            <person name="Girlanda M."/>
            <person name="Hayes R."/>
            <person name="Keri Z."/>
            <person name="Labutti K."/>
            <person name="Lipzen A."/>
            <person name="Lombard V."/>
            <person name="Magnuson J."/>
            <person name="Maillard F."/>
            <person name="Morin E."/>
            <person name="Murat C."/>
            <person name="Nolan M."/>
            <person name="Ohm R."/>
            <person name="Pangilinan J."/>
            <person name="Pereira M."/>
            <person name="Perotto S."/>
            <person name="Peter M."/>
            <person name="Riley R."/>
            <person name="Sitrit Y."/>
            <person name="Stielow B."/>
            <person name="Szollosi G."/>
            <person name="Zifcakova L."/>
            <person name="Stursova M."/>
            <person name="Spatafora J.W."/>
            <person name="Tedersoo L."/>
            <person name="Vaario L.-M."/>
            <person name="Yamada A."/>
            <person name="Yan M."/>
            <person name="Wang P."/>
            <person name="Xu J."/>
            <person name="Bruns T."/>
            <person name="Baldrian P."/>
            <person name="Vilgalys R."/>
            <person name="Henrissat B."/>
            <person name="Grigoriev I.V."/>
            <person name="Hibbett D."/>
            <person name="Nagy L.G."/>
            <person name="Martin F.M."/>
        </authorList>
    </citation>
    <scope>NUCLEOTIDE SEQUENCE</scope>
    <source>
        <strain evidence="12">UH-Tt-Lm1</strain>
    </source>
</reference>
<comment type="similarity">
    <text evidence="2">Belongs to the tyrosyl-DNA phosphodiesterase family.</text>
</comment>
<feature type="region of interest" description="Disordered" evidence="11">
    <location>
        <begin position="22"/>
        <end position="173"/>
    </location>
</feature>
<feature type="binding site" evidence="10">
    <location>
        <position position="519"/>
    </location>
    <ligand>
        <name>substrate</name>
    </ligand>
</feature>
<dbReference type="Pfam" id="PF06087">
    <property type="entry name" value="Tyr-DNA_phospho"/>
    <property type="match status" value="1"/>
</dbReference>
<dbReference type="EMBL" id="WIUZ02000002">
    <property type="protein sequence ID" value="KAF9790353.1"/>
    <property type="molecule type" value="Genomic_DNA"/>
</dbReference>
<dbReference type="Proteomes" id="UP000736335">
    <property type="component" value="Unassembled WGS sequence"/>
</dbReference>
<keyword evidence="13" id="KW-1185">Reference proteome</keyword>
<dbReference type="GO" id="GO:0006281">
    <property type="term" value="P:DNA repair"/>
    <property type="evidence" value="ECO:0007669"/>
    <property type="project" value="UniProtKB-KW"/>
</dbReference>
<gene>
    <name evidence="12" type="ORF">BJ322DRAFT_1035801</name>
</gene>
<feature type="region of interest" description="Disordered" evidence="11">
    <location>
        <begin position="533"/>
        <end position="558"/>
    </location>
</feature>
<dbReference type="GO" id="GO:0004527">
    <property type="term" value="F:exonuclease activity"/>
    <property type="evidence" value="ECO:0007669"/>
    <property type="project" value="UniProtKB-KW"/>
</dbReference>
<dbReference type="OrthoDB" id="47785at2759"/>
<keyword evidence="3" id="KW-0540">Nuclease</keyword>
<feature type="compositionally biased region" description="Polar residues" evidence="11">
    <location>
        <begin position="26"/>
        <end position="45"/>
    </location>
</feature>
<evidence type="ECO:0000256" key="7">
    <source>
        <dbReference type="ARBA" id="ARBA00023204"/>
    </source>
</evidence>
<reference evidence="12" key="1">
    <citation type="journal article" date="2020" name="Nat. Commun.">
        <title>Large-scale genome sequencing of mycorrhizal fungi provides insights into the early evolution of symbiotic traits.</title>
        <authorList>
            <person name="Miyauchi S."/>
            <person name="Kiss E."/>
            <person name="Kuo A."/>
            <person name="Drula E."/>
            <person name="Kohler A."/>
            <person name="Sanchez-Garcia M."/>
            <person name="Morin E."/>
            <person name="Andreopoulos B."/>
            <person name="Barry K.W."/>
            <person name="Bonito G."/>
            <person name="Buee M."/>
            <person name="Carver A."/>
            <person name="Chen C."/>
            <person name="Cichocki N."/>
            <person name="Clum A."/>
            <person name="Culley D."/>
            <person name="Crous P.W."/>
            <person name="Fauchery L."/>
            <person name="Girlanda M."/>
            <person name="Hayes R.D."/>
            <person name="Keri Z."/>
            <person name="LaButti K."/>
            <person name="Lipzen A."/>
            <person name="Lombard V."/>
            <person name="Magnuson J."/>
            <person name="Maillard F."/>
            <person name="Murat C."/>
            <person name="Nolan M."/>
            <person name="Ohm R.A."/>
            <person name="Pangilinan J."/>
            <person name="Pereira M.F."/>
            <person name="Perotto S."/>
            <person name="Peter M."/>
            <person name="Pfister S."/>
            <person name="Riley R."/>
            <person name="Sitrit Y."/>
            <person name="Stielow J.B."/>
            <person name="Szollosi G."/>
            <person name="Zifcakova L."/>
            <person name="Stursova M."/>
            <person name="Spatafora J.W."/>
            <person name="Tedersoo L."/>
            <person name="Vaario L.M."/>
            <person name="Yamada A."/>
            <person name="Yan M."/>
            <person name="Wang P."/>
            <person name="Xu J."/>
            <person name="Bruns T."/>
            <person name="Baldrian P."/>
            <person name="Vilgalys R."/>
            <person name="Dunand C."/>
            <person name="Henrissat B."/>
            <person name="Grigoriev I.V."/>
            <person name="Hibbett D."/>
            <person name="Nagy L.G."/>
            <person name="Martin F.M."/>
        </authorList>
    </citation>
    <scope>NUCLEOTIDE SEQUENCE</scope>
    <source>
        <strain evidence="12">UH-Tt-Lm1</strain>
    </source>
</reference>
<evidence type="ECO:0000256" key="1">
    <source>
        <dbReference type="ARBA" id="ARBA00004123"/>
    </source>
</evidence>
<evidence type="ECO:0000256" key="11">
    <source>
        <dbReference type="SAM" id="MobiDB-lite"/>
    </source>
</evidence>
<evidence type="ECO:0000256" key="2">
    <source>
        <dbReference type="ARBA" id="ARBA00010205"/>
    </source>
</evidence>
<dbReference type="GO" id="GO:0017005">
    <property type="term" value="F:3'-tyrosyl-DNA phosphodiesterase activity"/>
    <property type="evidence" value="ECO:0007669"/>
    <property type="project" value="TreeGrafter"/>
</dbReference>
<proteinExistence type="inferred from homology"/>
<evidence type="ECO:0000256" key="10">
    <source>
        <dbReference type="PIRSR" id="PIRSR610347-2"/>
    </source>
</evidence>
<keyword evidence="5" id="KW-0378">Hydrolase</keyword>
<evidence type="ECO:0000256" key="9">
    <source>
        <dbReference type="PIRSR" id="PIRSR610347-1"/>
    </source>
</evidence>
<dbReference type="GO" id="GO:0003690">
    <property type="term" value="F:double-stranded DNA binding"/>
    <property type="evidence" value="ECO:0007669"/>
    <property type="project" value="TreeGrafter"/>
</dbReference>
<dbReference type="GO" id="GO:0003697">
    <property type="term" value="F:single-stranded DNA binding"/>
    <property type="evidence" value="ECO:0007669"/>
    <property type="project" value="TreeGrafter"/>
</dbReference>
<dbReference type="AlphaFoldDB" id="A0A9P6LAM5"/>
<dbReference type="Gene3D" id="3.30.870.10">
    <property type="entry name" value="Endonuclease Chain A"/>
    <property type="match status" value="2"/>
</dbReference>
<feature type="compositionally biased region" description="Low complexity" evidence="11">
    <location>
        <begin position="102"/>
        <end position="114"/>
    </location>
</feature>
<dbReference type="CDD" id="cd09122">
    <property type="entry name" value="PLDc_Tdp1_1"/>
    <property type="match status" value="1"/>
</dbReference>
<evidence type="ECO:0000313" key="12">
    <source>
        <dbReference type="EMBL" id="KAF9790353.1"/>
    </source>
</evidence>
<evidence type="ECO:0000256" key="6">
    <source>
        <dbReference type="ARBA" id="ARBA00022839"/>
    </source>
</evidence>
<feature type="binding site" evidence="10">
    <location>
        <position position="272"/>
    </location>
    <ligand>
        <name>substrate</name>
    </ligand>
</feature>
<dbReference type="SUPFAM" id="SSF56024">
    <property type="entry name" value="Phospholipase D/nuclease"/>
    <property type="match status" value="2"/>
</dbReference>
<dbReference type="InterPro" id="IPR010347">
    <property type="entry name" value="Tdp1"/>
</dbReference>
<dbReference type="GO" id="GO:0005634">
    <property type="term" value="C:nucleus"/>
    <property type="evidence" value="ECO:0007669"/>
    <property type="project" value="UniProtKB-SubCell"/>
</dbReference>
<feature type="compositionally biased region" description="Low complexity" evidence="11">
    <location>
        <begin position="46"/>
        <end position="55"/>
    </location>
</feature>
<organism evidence="12 13">
    <name type="scientific">Thelephora terrestris</name>
    <dbReference type="NCBI Taxonomy" id="56493"/>
    <lineage>
        <taxon>Eukaryota</taxon>
        <taxon>Fungi</taxon>
        <taxon>Dikarya</taxon>
        <taxon>Basidiomycota</taxon>
        <taxon>Agaricomycotina</taxon>
        <taxon>Agaricomycetes</taxon>
        <taxon>Thelephorales</taxon>
        <taxon>Thelephoraceae</taxon>
        <taxon>Thelephora</taxon>
    </lineage>
</organism>
<evidence type="ECO:0000256" key="4">
    <source>
        <dbReference type="ARBA" id="ARBA00022763"/>
    </source>
</evidence>
<protein>
    <submittedName>
        <fullName evidence="12">Tyrosyl-DNA phosphodiesterase-domain-containing protein</fullName>
    </submittedName>
</protein>
<keyword evidence="7" id="KW-0234">DNA repair</keyword>
<dbReference type="PANTHER" id="PTHR12415">
    <property type="entry name" value="TYROSYL-DNA PHOSPHODIESTERASE 1"/>
    <property type="match status" value="1"/>
</dbReference>
<feature type="compositionally biased region" description="Acidic residues" evidence="11">
    <location>
        <begin position="541"/>
        <end position="558"/>
    </location>
</feature>
<feature type="active site" description="Nucleophile" evidence="9">
    <location>
        <position position="270"/>
    </location>
</feature>
<dbReference type="CDD" id="cd09123">
    <property type="entry name" value="PLDc_Tdp1_2"/>
    <property type="match status" value="1"/>
</dbReference>
<evidence type="ECO:0000313" key="13">
    <source>
        <dbReference type="Proteomes" id="UP000736335"/>
    </source>
</evidence>
<name>A0A9P6LAM5_9AGAM</name>
<comment type="caution">
    <text evidence="12">The sequence shown here is derived from an EMBL/GenBank/DDBJ whole genome shotgun (WGS) entry which is preliminary data.</text>
</comment>
<evidence type="ECO:0000256" key="8">
    <source>
        <dbReference type="ARBA" id="ARBA00023242"/>
    </source>
</evidence>
<accession>A0A9P6LAM5</accession>
<feature type="compositionally biased region" description="Polar residues" evidence="11">
    <location>
        <begin position="137"/>
        <end position="159"/>
    </location>
</feature>
<feature type="compositionally biased region" description="Basic and acidic residues" evidence="11">
    <location>
        <begin position="80"/>
        <end position="99"/>
    </location>
</feature>
<feature type="active site" description="Proton donor/acceptor" evidence="9">
    <location>
        <position position="517"/>
    </location>
</feature>
<evidence type="ECO:0000256" key="3">
    <source>
        <dbReference type="ARBA" id="ARBA00022722"/>
    </source>
</evidence>
<evidence type="ECO:0000256" key="5">
    <source>
        <dbReference type="ARBA" id="ARBA00022801"/>
    </source>
</evidence>
<dbReference type="PANTHER" id="PTHR12415:SF0">
    <property type="entry name" value="TYROSYL-DNA PHOSPHODIESTERASE 1"/>
    <property type="match status" value="1"/>
</dbReference>
<comment type="subcellular location">
    <subcellularLocation>
        <location evidence="1">Nucleus</location>
    </subcellularLocation>
</comment>
<sequence length="655" mass="73587">MILPAAASVSHSIMDEELQKALASSLEDTTAEDQFQTDLQRALQESQSQPQSKLSPPQPMPPIETASASSKPDSFLSERAQLEKERLARQKRLRGDTNDRISPLAPTPSTSTADSESDDDNLDKPAAKRQHLLSPRQGRTPQQSRSKQPTSVINGTPKPSASSSASTNRPEMYWRGEIRQTANMHVDLEKDTKPTFRLSDIIGERSDVVFAIISSYSTDYEFAYKMFSPATPVIIVSHPATENREPSMRFIQQNWIRITPKLLYNYSCMHMKFMLLFYKPGRLRIVITTANLVPLDWRDIENTTWVQDVPLRATPIARDSRAQDFPSHLEKALSALDVQSGLDSFRTTEHGSFLPLQSVSDLRRKYDFSKVHVHLVSSLSGKFEGWPEVVRVGHPRLMKVVMDIGAKPQQGWEVTLECQGSSVGKCNRVWLKEFYHSASGASAQDWIGKPKKADRLPWPDKRGIKIIFPTLRTVRESRLGEAGGGTMFFKRADWASNGFPRELFHNSKSKRGGVLMHSKMILGTLRRKPPLLSAKGKAKCEEDEDDSVTESESDDGDSDIVERKVTGWVYVGSHNFTTAAWGSFQAKSTAFTPVFTVSNYELGVVVPVYDAKEADDIVCWERPPKSYESQGDQPWFQGESAVLNELDRIQRILHS</sequence>
<keyword evidence="4" id="KW-0227">DNA damage</keyword>